<keyword evidence="3" id="KW-1185">Reference proteome</keyword>
<proteinExistence type="predicted"/>
<organism evidence="2 3">
    <name type="scientific">Prescottella soli</name>
    <dbReference type="NCBI Taxonomy" id="1543852"/>
    <lineage>
        <taxon>Bacteria</taxon>
        <taxon>Bacillati</taxon>
        <taxon>Actinomycetota</taxon>
        <taxon>Actinomycetes</taxon>
        <taxon>Mycobacteriales</taxon>
        <taxon>Nocardiaceae</taxon>
        <taxon>Prescottella</taxon>
    </lineage>
</organism>
<feature type="transmembrane region" description="Helical" evidence="1">
    <location>
        <begin position="214"/>
        <end position="242"/>
    </location>
</feature>
<keyword evidence="1" id="KW-0812">Transmembrane</keyword>
<feature type="transmembrane region" description="Helical" evidence="1">
    <location>
        <begin position="282"/>
        <end position="301"/>
    </location>
</feature>
<feature type="transmembrane region" description="Helical" evidence="1">
    <location>
        <begin position="127"/>
        <end position="149"/>
    </location>
</feature>
<dbReference type="EMBL" id="JBDLNU010000002">
    <property type="protein sequence ID" value="MFM1728567.1"/>
    <property type="molecule type" value="Genomic_DNA"/>
</dbReference>
<reference evidence="2 3" key="1">
    <citation type="submission" date="2023-11" db="EMBL/GenBank/DDBJ databases">
        <authorList>
            <person name="Val-Calvo J."/>
            <person name="Scortti M."/>
            <person name="Vazquez-Boland J."/>
        </authorList>
    </citation>
    <scope>NUCLEOTIDE SEQUENCE [LARGE SCALE GENOMIC DNA]</scope>
    <source>
        <strain evidence="2 3">DSM 46662</strain>
    </source>
</reference>
<evidence type="ECO:0000313" key="3">
    <source>
        <dbReference type="Proteomes" id="UP001629744"/>
    </source>
</evidence>
<feature type="transmembrane region" description="Helical" evidence="1">
    <location>
        <begin position="103"/>
        <end position="121"/>
    </location>
</feature>
<name>A0ABW9FTK0_9NOCA</name>
<dbReference type="RefSeq" id="WP_408586407.1">
    <property type="nucleotide sequence ID" value="NZ_JBDLNU010000002.1"/>
</dbReference>
<evidence type="ECO:0000313" key="2">
    <source>
        <dbReference type="EMBL" id="MFM1728567.1"/>
    </source>
</evidence>
<sequence>MRIAVGRVKTRADREEQKQMDTASALWQIAIGIVIAVVVAAPVAAITNRVNRTDSEGGRVVVAGRDAVVDQSTHHSVTTVINYESVQNYVHEKSGRAGDEDDAWVQIVAALIGAVVVGGVFARYSNWVLLVSAGVTGTIVIWAALMFNASRQRFGKLPTPAVVITWHVATVLALTIAGWVIVLNTTRRGVRFEEAVAVAQASDSWLPYQDLVDAFGFTGFLVVASFGVAILVVALLAALAGFDLCMWAAVLRVSSAITRGATVSSSAVQLAGRFQRITSSSLIGVGILGGLAILFATGMLFELLPPSDSPTQIPGSAPIQ</sequence>
<gene>
    <name evidence="2" type="ORF">ABEU19_002058</name>
</gene>
<accession>A0ABW9FTK0</accession>
<evidence type="ECO:0000256" key="1">
    <source>
        <dbReference type="SAM" id="Phobius"/>
    </source>
</evidence>
<feature type="transmembrane region" description="Helical" evidence="1">
    <location>
        <begin position="161"/>
        <end position="182"/>
    </location>
</feature>
<comment type="caution">
    <text evidence="2">The sequence shown here is derived from an EMBL/GenBank/DDBJ whole genome shotgun (WGS) entry which is preliminary data.</text>
</comment>
<keyword evidence="1" id="KW-0472">Membrane</keyword>
<protein>
    <submittedName>
        <fullName evidence="2">Uncharacterized protein</fullName>
    </submittedName>
</protein>
<dbReference type="Proteomes" id="UP001629744">
    <property type="component" value="Unassembled WGS sequence"/>
</dbReference>
<keyword evidence="1" id="KW-1133">Transmembrane helix</keyword>
<feature type="transmembrane region" description="Helical" evidence="1">
    <location>
        <begin position="25"/>
        <end position="46"/>
    </location>
</feature>